<dbReference type="InterPro" id="IPR016166">
    <property type="entry name" value="FAD-bd_PCMH"/>
</dbReference>
<dbReference type="RefSeq" id="WP_052407448.1">
    <property type="nucleotide sequence ID" value="NZ_JOEF01000011.1"/>
</dbReference>
<dbReference type="InterPro" id="IPR006094">
    <property type="entry name" value="Oxid_FAD_bind_N"/>
</dbReference>
<dbReference type="OrthoDB" id="5169292at2"/>
<keyword evidence="8" id="KW-1185">Reference proteome</keyword>
<dbReference type="Pfam" id="PF01565">
    <property type="entry name" value="FAD_binding_4"/>
    <property type="match status" value="1"/>
</dbReference>
<dbReference type="InterPro" id="IPR016167">
    <property type="entry name" value="FAD-bd_PCMH_sub1"/>
</dbReference>
<evidence type="ECO:0000313" key="7">
    <source>
        <dbReference type="EMBL" id="SDM27194.1"/>
    </source>
</evidence>
<dbReference type="EMBL" id="LT629701">
    <property type="protein sequence ID" value="SDM27194.1"/>
    <property type="molecule type" value="Genomic_DNA"/>
</dbReference>
<name>A0A1G9RVL2_ALLAB</name>
<sequence length="419" mass="45017">MEITPDHPDYDAERAGFQTAFEHHPAVIIAATSAEDVRGAVALAAERHLTVAVKATGHGRSGSAEGHLLISTRAMTGVRVDAERRTAWIEAGAQWRHVIDAAAPHGLAPLSGSAPEVGAIGYTLGGGIGLLAREFGFAADHVRAIDLVTPDARLVEVSADSDPDLFWALRGGRDGFGVVTAIEVDLVPVSTIYGGGLYFDLERVPDAVNGYLAWSATVPEQMTSSVGVYFAPDMPMFPEPLRGRYIAHVRIAHTGEDGDHLVAPLRALGPRLIDKLGTMPFAEAGTIYNDPTHPHGYLGDNALLTELDEDALREVLALADQYIVDIRHLGGALSREPEVPNAVGHRAAQYILRVISPFDGGDPTTVHSGQRKVFDAVRPWTIGRSLNFVYGHPDAEEGSFEPGDLLRLRELRARRNPVA</sequence>
<dbReference type="AlphaFoldDB" id="A0A1G9RVL2"/>
<dbReference type="PROSITE" id="PS51387">
    <property type="entry name" value="FAD_PCMH"/>
    <property type="match status" value="1"/>
</dbReference>
<dbReference type="Gene3D" id="3.30.465.10">
    <property type="match status" value="1"/>
</dbReference>
<keyword evidence="4" id="KW-0274">FAD</keyword>
<gene>
    <name evidence="7" type="ORF">SAMN04489726_0713</name>
</gene>
<dbReference type="PANTHER" id="PTHR42973">
    <property type="entry name" value="BINDING OXIDOREDUCTASE, PUTATIVE (AFU_ORTHOLOGUE AFUA_1G17690)-RELATED"/>
    <property type="match status" value="1"/>
</dbReference>
<dbReference type="STRING" id="211114.SAMN04489726_0713"/>
<dbReference type="Proteomes" id="UP000183376">
    <property type="component" value="Chromosome I"/>
</dbReference>
<reference evidence="7 8" key="1">
    <citation type="submission" date="2016-10" db="EMBL/GenBank/DDBJ databases">
        <authorList>
            <person name="de Groot N.N."/>
        </authorList>
    </citation>
    <scope>NUCLEOTIDE SEQUENCE [LARGE SCALE GENOMIC DNA]</scope>
    <source>
        <strain evidence="7 8">DSM 44149</strain>
    </source>
</reference>
<dbReference type="GO" id="GO:0071949">
    <property type="term" value="F:FAD binding"/>
    <property type="evidence" value="ECO:0007669"/>
    <property type="project" value="InterPro"/>
</dbReference>
<dbReference type="SUPFAM" id="SSF56176">
    <property type="entry name" value="FAD-binding/transporter-associated domain-like"/>
    <property type="match status" value="1"/>
</dbReference>
<comment type="cofactor">
    <cofactor evidence="1">
        <name>FAD</name>
        <dbReference type="ChEBI" id="CHEBI:57692"/>
    </cofactor>
</comment>
<comment type="similarity">
    <text evidence="2">Belongs to the oxygen-dependent FAD-linked oxidoreductase family.</text>
</comment>
<dbReference type="InterPro" id="IPR006093">
    <property type="entry name" value="Oxy_OxRdtase_FAD_BS"/>
</dbReference>
<organism evidence="7 8">
    <name type="scientific">Allokutzneria albata</name>
    <name type="common">Kibdelosporangium albatum</name>
    <dbReference type="NCBI Taxonomy" id="211114"/>
    <lineage>
        <taxon>Bacteria</taxon>
        <taxon>Bacillati</taxon>
        <taxon>Actinomycetota</taxon>
        <taxon>Actinomycetes</taxon>
        <taxon>Pseudonocardiales</taxon>
        <taxon>Pseudonocardiaceae</taxon>
        <taxon>Allokutzneria</taxon>
    </lineage>
</organism>
<dbReference type="InterPro" id="IPR036318">
    <property type="entry name" value="FAD-bd_PCMH-like_sf"/>
</dbReference>
<evidence type="ECO:0000256" key="1">
    <source>
        <dbReference type="ARBA" id="ARBA00001974"/>
    </source>
</evidence>
<keyword evidence="3" id="KW-0285">Flavoprotein</keyword>
<evidence type="ECO:0000256" key="3">
    <source>
        <dbReference type="ARBA" id="ARBA00022630"/>
    </source>
</evidence>
<dbReference type="Gene3D" id="3.40.462.20">
    <property type="match status" value="1"/>
</dbReference>
<dbReference type="PANTHER" id="PTHR42973:SF39">
    <property type="entry name" value="FAD-BINDING PCMH-TYPE DOMAIN-CONTAINING PROTEIN"/>
    <property type="match status" value="1"/>
</dbReference>
<dbReference type="Gene3D" id="3.30.43.10">
    <property type="entry name" value="Uridine Diphospho-n-acetylenolpyruvylglucosamine Reductase, domain 2"/>
    <property type="match status" value="1"/>
</dbReference>
<evidence type="ECO:0000256" key="5">
    <source>
        <dbReference type="ARBA" id="ARBA00023002"/>
    </source>
</evidence>
<dbReference type="PROSITE" id="PS00862">
    <property type="entry name" value="OX2_COVAL_FAD"/>
    <property type="match status" value="1"/>
</dbReference>
<evidence type="ECO:0000313" key="8">
    <source>
        <dbReference type="Proteomes" id="UP000183376"/>
    </source>
</evidence>
<accession>A0A1G9RVL2</accession>
<protein>
    <submittedName>
        <fullName evidence="7">FAD binding domain-containing protein</fullName>
    </submittedName>
</protein>
<dbReference type="InterPro" id="IPR050416">
    <property type="entry name" value="FAD-linked_Oxidoreductase"/>
</dbReference>
<evidence type="ECO:0000256" key="2">
    <source>
        <dbReference type="ARBA" id="ARBA00005466"/>
    </source>
</evidence>
<dbReference type="InterPro" id="IPR016169">
    <property type="entry name" value="FAD-bd_PCMH_sub2"/>
</dbReference>
<dbReference type="GO" id="GO:0016491">
    <property type="term" value="F:oxidoreductase activity"/>
    <property type="evidence" value="ECO:0007669"/>
    <property type="project" value="UniProtKB-KW"/>
</dbReference>
<keyword evidence="5" id="KW-0560">Oxidoreductase</keyword>
<feature type="domain" description="FAD-binding PCMH-type" evidence="6">
    <location>
        <begin position="21"/>
        <end position="189"/>
    </location>
</feature>
<evidence type="ECO:0000256" key="4">
    <source>
        <dbReference type="ARBA" id="ARBA00022827"/>
    </source>
</evidence>
<dbReference type="eggNOG" id="COG0277">
    <property type="taxonomic scope" value="Bacteria"/>
</dbReference>
<evidence type="ECO:0000259" key="6">
    <source>
        <dbReference type="PROSITE" id="PS51387"/>
    </source>
</evidence>
<proteinExistence type="inferred from homology"/>